<dbReference type="Pfam" id="PF00696">
    <property type="entry name" value="AA_kinase"/>
    <property type="match status" value="1"/>
</dbReference>
<dbReference type="RefSeq" id="WP_141288824.1">
    <property type="nucleotide sequence ID" value="NZ_BAAAEW010000011.1"/>
</dbReference>
<accession>A0ABN1JZE3</accession>
<dbReference type="Proteomes" id="UP001500279">
    <property type="component" value="Unassembled WGS sequence"/>
</dbReference>
<dbReference type="InterPro" id="IPR001048">
    <property type="entry name" value="Asp/Glu/Uridylate_kinase"/>
</dbReference>
<evidence type="ECO:0000313" key="2">
    <source>
        <dbReference type="EMBL" id="GAA0750127.1"/>
    </source>
</evidence>
<protein>
    <recommendedName>
        <fullName evidence="1">Aspartate/glutamate/uridylate kinase domain-containing protein</fullName>
    </recommendedName>
</protein>
<reference evidence="2 3" key="1">
    <citation type="journal article" date="2019" name="Int. J. Syst. Evol. Microbiol.">
        <title>The Global Catalogue of Microorganisms (GCM) 10K type strain sequencing project: providing services to taxonomists for standard genome sequencing and annotation.</title>
        <authorList>
            <consortium name="The Broad Institute Genomics Platform"/>
            <consortium name="The Broad Institute Genome Sequencing Center for Infectious Disease"/>
            <person name="Wu L."/>
            <person name="Ma J."/>
        </authorList>
    </citation>
    <scope>NUCLEOTIDE SEQUENCE [LARGE SCALE GENOMIC DNA]</scope>
    <source>
        <strain evidence="2 3">JCM 15503</strain>
    </source>
</reference>
<keyword evidence="3" id="KW-1185">Reference proteome</keyword>
<gene>
    <name evidence="2" type="ORF">GCM10009107_21420</name>
</gene>
<organism evidence="2 3">
    <name type="scientific">Ideonella azotifigens</name>
    <dbReference type="NCBI Taxonomy" id="513160"/>
    <lineage>
        <taxon>Bacteria</taxon>
        <taxon>Pseudomonadati</taxon>
        <taxon>Pseudomonadota</taxon>
        <taxon>Betaproteobacteria</taxon>
        <taxon>Burkholderiales</taxon>
        <taxon>Sphaerotilaceae</taxon>
        <taxon>Ideonella</taxon>
    </lineage>
</organism>
<proteinExistence type="predicted"/>
<name>A0ABN1JZE3_9BURK</name>
<dbReference type="SUPFAM" id="SSF53633">
    <property type="entry name" value="Carbamate kinase-like"/>
    <property type="match status" value="1"/>
</dbReference>
<dbReference type="Gene3D" id="3.40.1160.10">
    <property type="entry name" value="Acetylglutamate kinase-like"/>
    <property type="match status" value="1"/>
</dbReference>
<dbReference type="InterPro" id="IPR036393">
    <property type="entry name" value="AceGlu_kinase-like_sf"/>
</dbReference>
<evidence type="ECO:0000313" key="3">
    <source>
        <dbReference type="Proteomes" id="UP001500279"/>
    </source>
</evidence>
<comment type="caution">
    <text evidence="2">The sequence shown here is derived from an EMBL/GenBank/DDBJ whole genome shotgun (WGS) entry which is preliminary data.</text>
</comment>
<dbReference type="EMBL" id="BAAAEW010000011">
    <property type="protein sequence ID" value="GAA0750127.1"/>
    <property type="molecule type" value="Genomic_DNA"/>
</dbReference>
<sequence length="199" mass="21297">MWVVKIGGSLMADPALPEWLDLLAKLGGGRVTIVCGGGGLADEVRRTQALWQFNDLAAHNMAVLAMVQTGYQLHAMNPALQLAASKAEIAGVLHKGRAAIWLPFELQRDAPDARTNWDATSDTIALDLAHELNAERLVVIKSCEIDRSQTLAQLGAAGVLDESFQGGARGAAFPIEVMAKHELPRMRALLLGGLRDLDG</sequence>
<evidence type="ECO:0000259" key="1">
    <source>
        <dbReference type="Pfam" id="PF00696"/>
    </source>
</evidence>
<feature type="domain" description="Aspartate/glutamate/uridylate kinase" evidence="1">
    <location>
        <begin position="2"/>
        <end position="141"/>
    </location>
</feature>